<accession>A0AAD0M6Z0</accession>
<dbReference type="Proteomes" id="UP000006426">
    <property type="component" value="Plasmid pmppla107"/>
</dbReference>
<gene>
    <name evidence="1" type="ORF">PLA107_030455</name>
</gene>
<dbReference type="AlphaFoldDB" id="A0AAD0M6Z0"/>
<proteinExistence type="predicted"/>
<evidence type="ECO:0000313" key="1">
    <source>
        <dbReference type="EMBL" id="AXH59550.1"/>
    </source>
</evidence>
<sequence length="60" mass="6840">MTTMQQCQILVAKGFHAILVADERQKPFCDKLTKKWCIQVNSVAMLKLSDRQMSVLLSLT</sequence>
<reference evidence="1 2" key="1">
    <citation type="journal article" date="2011" name="PLoS Pathog.">
        <title>Dynamic evolution of pathogenicity revealed by sequencing and comparative genomics of 19 Pseudomonas syringae isolates.</title>
        <authorList>
            <person name="Baltrus D.A."/>
            <person name="Nishimura M.T."/>
            <person name="Romanchuk A."/>
            <person name="Chang J.H."/>
            <person name="Mukhtar M.S."/>
            <person name="Cherkis K."/>
            <person name="Roach J."/>
            <person name="Grant S.R."/>
            <person name="Jones C.D."/>
            <person name="Dangl J.L."/>
        </authorList>
    </citation>
    <scope>NUCLEOTIDE SEQUENCE [LARGE SCALE GENOMIC DNA]</scope>
    <source>
        <strain evidence="1 2">M301315</strain>
    </source>
</reference>
<evidence type="ECO:0000313" key="2">
    <source>
        <dbReference type="Proteomes" id="UP000006426"/>
    </source>
</evidence>
<geneLocation type="plasmid" evidence="2">
    <name>pmppla107</name>
</geneLocation>
<protein>
    <submittedName>
        <fullName evidence="1">Uncharacterized protein</fullName>
    </submittedName>
</protein>
<organism evidence="1 2">
    <name type="scientific">Pseudomonas amygdali pv. lachrymans str. M301315</name>
    <dbReference type="NCBI Taxonomy" id="629260"/>
    <lineage>
        <taxon>Bacteria</taxon>
        <taxon>Pseudomonadati</taxon>
        <taxon>Pseudomonadota</taxon>
        <taxon>Gammaproteobacteria</taxon>
        <taxon>Pseudomonadales</taxon>
        <taxon>Pseudomonadaceae</taxon>
        <taxon>Pseudomonas</taxon>
        <taxon>Pseudomonas amygdali</taxon>
    </lineage>
</organism>
<dbReference type="EMBL" id="CP031226">
    <property type="protein sequence ID" value="AXH59550.1"/>
    <property type="molecule type" value="Genomic_DNA"/>
</dbReference>
<name>A0AAD0M6Z0_PSEAV</name>
<keyword evidence="1" id="KW-0614">Plasmid</keyword>